<proteinExistence type="predicted"/>
<feature type="compositionally biased region" description="Polar residues" evidence="1">
    <location>
        <begin position="91"/>
        <end position="102"/>
    </location>
</feature>
<dbReference type="AlphaFoldDB" id="A0A8X6L6Y6"/>
<keyword evidence="3" id="KW-1185">Reference proteome</keyword>
<feature type="compositionally biased region" description="Basic and acidic residues" evidence="1">
    <location>
        <begin position="103"/>
        <end position="112"/>
    </location>
</feature>
<evidence type="ECO:0000313" key="3">
    <source>
        <dbReference type="Proteomes" id="UP000887116"/>
    </source>
</evidence>
<gene>
    <name evidence="2" type="ORF">TNCT_551761</name>
</gene>
<name>A0A8X6L6Y6_TRICU</name>
<feature type="region of interest" description="Disordered" evidence="1">
    <location>
        <begin position="62"/>
        <end position="112"/>
    </location>
</feature>
<protein>
    <submittedName>
        <fullName evidence="2">Uncharacterized protein</fullName>
    </submittedName>
</protein>
<dbReference type="EMBL" id="BMAO01005236">
    <property type="protein sequence ID" value="GFR00026.1"/>
    <property type="molecule type" value="Genomic_DNA"/>
</dbReference>
<comment type="caution">
    <text evidence="2">The sequence shown here is derived from an EMBL/GenBank/DDBJ whole genome shotgun (WGS) entry which is preliminary data.</text>
</comment>
<evidence type="ECO:0000313" key="2">
    <source>
        <dbReference type="EMBL" id="GFR00026.1"/>
    </source>
</evidence>
<dbReference type="Proteomes" id="UP000887116">
    <property type="component" value="Unassembled WGS sequence"/>
</dbReference>
<reference evidence="2" key="1">
    <citation type="submission" date="2020-07" db="EMBL/GenBank/DDBJ databases">
        <title>Multicomponent nature underlies the extraordinary mechanical properties of spider dragline silk.</title>
        <authorList>
            <person name="Kono N."/>
            <person name="Nakamura H."/>
            <person name="Mori M."/>
            <person name="Yoshida Y."/>
            <person name="Ohtoshi R."/>
            <person name="Malay A.D."/>
            <person name="Moran D.A.P."/>
            <person name="Tomita M."/>
            <person name="Numata K."/>
            <person name="Arakawa K."/>
        </authorList>
    </citation>
    <scope>NUCLEOTIDE SEQUENCE</scope>
</reference>
<organism evidence="2 3">
    <name type="scientific">Trichonephila clavata</name>
    <name type="common">Joro spider</name>
    <name type="synonym">Nephila clavata</name>
    <dbReference type="NCBI Taxonomy" id="2740835"/>
    <lineage>
        <taxon>Eukaryota</taxon>
        <taxon>Metazoa</taxon>
        <taxon>Ecdysozoa</taxon>
        <taxon>Arthropoda</taxon>
        <taxon>Chelicerata</taxon>
        <taxon>Arachnida</taxon>
        <taxon>Araneae</taxon>
        <taxon>Araneomorphae</taxon>
        <taxon>Entelegynae</taxon>
        <taxon>Araneoidea</taxon>
        <taxon>Nephilidae</taxon>
        <taxon>Trichonephila</taxon>
    </lineage>
</organism>
<sequence>MLSSVSPPPSSPVQKKTNRYAAGTTFLRRTPGLTLVCAEDSHGFSLDFRFRTRNTGEGYLEKRPLARCGPTPRSPVQEQQQKKRELVRSCTGDTFTKGVSNGSKKESMNQKG</sequence>
<accession>A0A8X6L6Y6</accession>
<evidence type="ECO:0000256" key="1">
    <source>
        <dbReference type="SAM" id="MobiDB-lite"/>
    </source>
</evidence>